<dbReference type="EMBL" id="FN667741">
    <property type="protein sequence ID" value="CBJ80395.1"/>
    <property type="molecule type" value="Genomic_DNA"/>
</dbReference>
<dbReference type="HOGENOM" id="CLU_2978227_0_0_6"/>
<name>D3UXM0_XENBS</name>
<dbReference type="STRING" id="406818.XBJ1_1262"/>
<evidence type="ECO:0000313" key="2">
    <source>
        <dbReference type="Proteomes" id="UP000002045"/>
    </source>
</evidence>
<dbReference type="AlphaFoldDB" id="D3UXM0"/>
<sequence>MTMKFEMITFEINIHSTFSVIAPWLSSVDGRLHTIAVDCLTHQCRHALWVGYGQRWCL</sequence>
<evidence type="ECO:0000313" key="1">
    <source>
        <dbReference type="EMBL" id="CBJ80395.1"/>
    </source>
</evidence>
<proteinExistence type="predicted"/>
<accession>D3UXM0</accession>
<dbReference type="Proteomes" id="UP000002045">
    <property type="component" value="Chromosome"/>
</dbReference>
<dbReference type="KEGG" id="xbo:XBJ1_1262"/>
<organism evidence="1 2">
    <name type="scientific">Xenorhabdus bovienii (strain SS-2004)</name>
    <name type="common">Xenorhabdus nematophila subsp. bovienii</name>
    <dbReference type="NCBI Taxonomy" id="406818"/>
    <lineage>
        <taxon>Bacteria</taxon>
        <taxon>Pseudomonadati</taxon>
        <taxon>Pseudomonadota</taxon>
        <taxon>Gammaproteobacteria</taxon>
        <taxon>Enterobacterales</taxon>
        <taxon>Morganellaceae</taxon>
        <taxon>Xenorhabdus</taxon>
    </lineage>
</organism>
<gene>
    <name evidence="1" type="ordered locus">XBJ1_1262</name>
</gene>
<protein>
    <submittedName>
        <fullName evidence="1">Uncharacterized protein</fullName>
    </submittedName>
</protein>
<reference evidence="1" key="1">
    <citation type="journal article" date="2011" name="PLoS ONE">
        <title>The entomopathogenic bacterial endosymbionts xenorhabdus and photorhabdus: convergent lifestyles from divergent genomes.</title>
        <authorList>
            <person name="Chaston J.M."/>
            <person name="Suen G."/>
            <person name="Tucker S.L."/>
            <person name="Andersen A.W."/>
            <person name="Bhasin A."/>
            <person name="Bode E."/>
            <person name="Bode H.B."/>
            <person name="Brachmann A.O."/>
            <person name="Cowles C.E."/>
            <person name="Cowles K.N."/>
            <person name="Darby C."/>
            <person name="de Leon L."/>
            <person name="Drace K."/>
            <person name="Du Z."/>
            <person name="Givaudan A."/>
            <person name="Herbert Tran E.E."/>
            <person name="Jewell K.A."/>
            <person name="Knack J.J."/>
            <person name="Krasomil-Osterfeld K.C."/>
            <person name="Kukor R."/>
            <person name="Lanois A."/>
            <person name="Latreille P."/>
            <person name="Leimgruber N.K."/>
            <person name="Lipke C.M."/>
            <person name="Liu R."/>
            <person name="Lu X."/>
            <person name="Martens E.C."/>
            <person name="Marri P.R."/>
            <person name="Medigue C."/>
            <person name="Menard M.L."/>
            <person name="Miller N.M."/>
            <person name="Morales-Soto N."/>
            <person name="Norton S."/>
            <person name="Ogier J.C."/>
            <person name="Orchard S.S."/>
            <person name="Park D."/>
            <person name="Park Y."/>
            <person name="Qurollo B.A."/>
            <person name="Sugar D.R."/>
            <person name="Richards G.R."/>
            <person name="Rouy Z."/>
            <person name="Slominski B."/>
            <person name="Slominski K."/>
            <person name="Snyder H."/>
            <person name="Tjaden B.C."/>
            <person name="van der Hoeven R."/>
            <person name="Welch R.D."/>
            <person name="Wheeler C."/>
            <person name="Xiang B."/>
            <person name="Barbazuk B."/>
            <person name="Gaudriault S."/>
            <person name="Goodner B."/>
            <person name="Slater S.C."/>
            <person name="Forst S."/>
            <person name="Goldman B.S."/>
            <person name="Goodrich-Blair H."/>
        </authorList>
    </citation>
    <scope>NUCLEOTIDE SEQUENCE [LARGE SCALE GENOMIC DNA]</scope>
    <source>
        <strain evidence="1">SS-2004</strain>
    </source>
</reference>